<dbReference type="GO" id="GO:0010468">
    <property type="term" value="P:regulation of gene expression"/>
    <property type="evidence" value="ECO:0007669"/>
    <property type="project" value="UniProtKB-ARBA"/>
</dbReference>
<dbReference type="Gene3D" id="1.10.150.50">
    <property type="entry name" value="Transcription Factor, Ets-1"/>
    <property type="match status" value="1"/>
</dbReference>
<dbReference type="SUPFAM" id="SSF54791">
    <property type="entry name" value="Eukaryotic type KH-domain (KH-domain type I)"/>
    <property type="match status" value="3"/>
</dbReference>
<evidence type="ECO:0000259" key="6">
    <source>
        <dbReference type="SMART" id="SM00454"/>
    </source>
</evidence>
<dbReference type="InterPro" id="IPR047554">
    <property type="entry name" value="BICC1_KH-I_rpt2"/>
</dbReference>
<evidence type="ECO:0000259" key="5">
    <source>
        <dbReference type="SMART" id="SM00322"/>
    </source>
</evidence>
<dbReference type="HOGENOM" id="CLU_008040_0_0_1"/>
<evidence type="ECO:0000256" key="4">
    <source>
        <dbReference type="SAM" id="MobiDB-lite"/>
    </source>
</evidence>
<dbReference type="EMBL" id="CAEY01000573">
    <property type="status" value="NOT_ANNOTATED_CDS"/>
    <property type="molecule type" value="Genomic_DNA"/>
</dbReference>
<dbReference type="Pfam" id="PF00536">
    <property type="entry name" value="SAM_1"/>
    <property type="match status" value="1"/>
</dbReference>
<feature type="compositionally biased region" description="Polar residues" evidence="4">
    <location>
        <begin position="1"/>
        <end position="27"/>
    </location>
</feature>
<proteinExistence type="inferred from homology"/>
<dbReference type="KEGG" id="tut:107367511"/>
<feature type="compositionally biased region" description="Polar residues" evidence="4">
    <location>
        <begin position="593"/>
        <end position="619"/>
    </location>
</feature>
<dbReference type="eggNOG" id="KOG2208">
    <property type="taxonomic scope" value="Eukaryota"/>
</dbReference>
<dbReference type="InterPro" id="IPR054727">
    <property type="entry name" value="BICC1_KH"/>
</dbReference>
<dbReference type="InterPro" id="IPR004088">
    <property type="entry name" value="KH_dom_type_1"/>
</dbReference>
<accession>T1KUJ0</accession>
<dbReference type="Pfam" id="PF00013">
    <property type="entry name" value="KH_1"/>
    <property type="match status" value="2"/>
</dbReference>
<evidence type="ECO:0000313" key="8">
    <source>
        <dbReference type="Proteomes" id="UP000015104"/>
    </source>
</evidence>
<keyword evidence="2" id="KW-0677">Repeat</keyword>
<dbReference type="STRING" id="32264.T1KUJ0"/>
<dbReference type="InterPro" id="IPR004087">
    <property type="entry name" value="KH_dom"/>
</dbReference>
<dbReference type="PANTHER" id="PTHR10627:SF69">
    <property type="entry name" value="PROTEIN BICAUDAL C"/>
    <property type="match status" value="1"/>
</dbReference>
<dbReference type="SMART" id="SM00454">
    <property type="entry name" value="SAM"/>
    <property type="match status" value="1"/>
</dbReference>
<evidence type="ECO:0000256" key="2">
    <source>
        <dbReference type="ARBA" id="ARBA00022737"/>
    </source>
</evidence>
<evidence type="ECO:0008006" key="9">
    <source>
        <dbReference type="Google" id="ProtNLM"/>
    </source>
</evidence>
<organism evidence="7 8">
    <name type="scientific">Tetranychus urticae</name>
    <name type="common">Two-spotted spider mite</name>
    <dbReference type="NCBI Taxonomy" id="32264"/>
    <lineage>
        <taxon>Eukaryota</taxon>
        <taxon>Metazoa</taxon>
        <taxon>Ecdysozoa</taxon>
        <taxon>Arthropoda</taxon>
        <taxon>Chelicerata</taxon>
        <taxon>Arachnida</taxon>
        <taxon>Acari</taxon>
        <taxon>Acariformes</taxon>
        <taxon>Trombidiformes</taxon>
        <taxon>Prostigmata</taxon>
        <taxon>Eleutherengona</taxon>
        <taxon>Raphignathae</taxon>
        <taxon>Tetranychoidea</taxon>
        <taxon>Tetranychidae</taxon>
        <taxon>Tetranychus</taxon>
    </lineage>
</organism>
<reference evidence="7" key="2">
    <citation type="submission" date="2015-06" db="UniProtKB">
        <authorList>
            <consortium name="EnsemblMetazoa"/>
        </authorList>
    </citation>
    <scope>IDENTIFICATION</scope>
</reference>
<dbReference type="EnsemblMetazoa" id="tetur22g00130.1">
    <property type="protein sequence ID" value="tetur22g00130.1"/>
    <property type="gene ID" value="tetur22g00130"/>
</dbReference>
<feature type="domain" description="K Homology" evidence="5">
    <location>
        <begin position="279"/>
        <end position="363"/>
    </location>
</feature>
<sequence>MDSASIDSNSNTIDEASNVKSESTSGSFEERVKVDRKKFEQIINGENKELGSAEEFFNEIMAETNTIITWPMKLKPGTKSKKDPHIRITGAQEDILNAKDKILDHLDSRKNRVTLKMDVAYTDHSHIIGKGGRSIQKVMNETGCHIHFPDSNRTNTIDKSNQVSIAGTALGAEQARCRIRELLPLSVHFELPIAGYNKMEMFDHTSPAIQTIQQTYGISINIRIIGKSNVFGNFGSSCASYASISVRGTRAQWLAMKQGIAVLIEYLCGHPMTNNSPTILFTLVIDIASQHHSFVMGRGNVNIRSIMQSTGVVINFPDPVAVENTTMTTLHGSLTVRKSTVMIKGPCFDSVVLAWQELLGYLPLVLIFDLKEGQQTDAALITQLMKDYEVTILIKQKPKQNSGRCMTVRGAERDSRMLFEVRRQILELDESEVPNCCDKHTIMMMAKLFSSLIPHCTLNPTSMMTMKGGFGSALNPSGCLPNNGGLGGQVNGLLNWPSNDYSSVGNFPSFAAAAAAAAASTNVPSQLGPNGFLQAMLATQLTNFAAAAAANQQQQQQISAQPNTPSFNIDMLKNSSDNRNGNGCIQSAHNLMSTSTTPTMNQSCLTTSSMNSPNSGSETSAPSPLDLSPPPNRSLSAIFGNFSVSDKSTAFPWPEPRKLDYDERKYLAAKAVREAKPKASEPRTPTPSWAGFGFSKSMPHELLKSRLDSCRATEKLTPVEESPDELNNPNNSLLTNSSLTNDMSLQSSFWESTKYPTSNGLKTLRKQQSFDFSTCTGSLSLGSSMPSSSSLFSNSSNSSSNLFDPISSSSRSKSGSISSGYGSPASNSLDLAEVLTRLGLAKYIDYFQRADIDFNTFLNFNDADLEELGIPYFGRRKLSSAILDCKRALREQGSLSPFNHFEAAPGAERSRKVKNIV</sequence>
<comment type="similarity">
    <text evidence="1">Belongs to the BicC family.</text>
</comment>
<feature type="domain" description="SAM" evidence="6">
    <location>
        <begin position="824"/>
        <end position="888"/>
    </location>
</feature>
<dbReference type="PROSITE" id="PS50084">
    <property type="entry name" value="KH_TYPE_1"/>
    <property type="match status" value="2"/>
</dbReference>
<dbReference type="PANTHER" id="PTHR10627">
    <property type="entry name" value="SCP160"/>
    <property type="match status" value="1"/>
</dbReference>
<feature type="region of interest" description="Disordered" evidence="4">
    <location>
        <begin position="673"/>
        <end position="692"/>
    </location>
</feature>
<feature type="domain" description="K Homology" evidence="5">
    <location>
        <begin position="111"/>
        <end position="184"/>
    </location>
</feature>
<feature type="region of interest" description="Disordered" evidence="4">
    <location>
        <begin position="593"/>
        <end position="632"/>
    </location>
</feature>
<dbReference type="OrthoDB" id="271862at2759"/>
<evidence type="ECO:0000313" key="7">
    <source>
        <dbReference type="EnsemblMetazoa" id="tetur22g00130.1"/>
    </source>
</evidence>
<keyword evidence="3" id="KW-0694">RNA-binding</keyword>
<dbReference type="CDD" id="cd22421">
    <property type="entry name" value="KH-I_BICC1_rpt2"/>
    <property type="match status" value="1"/>
</dbReference>
<dbReference type="Gene3D" id="3.30.1370.10">
    <property type="entry name" value="K Homology domain, type 1"/>
    <property type="match status" value="3"/>
</dbReference>
<dbReference type="OMA" id="ACINCAQ"/>
<dbReference type="Proteomes" id="UP000015104">
    <property type="component" value="Unassembled WGS sequence"/>
</dbReference>
<dbReference type="GO" id="GO:0003723">
    <property type="term" value="F:RNA binding"/>
    <property type="evidence" value="ECO:0007669"/>
    <property type="project" value="UniProtKB-UniRule"/>
</dbReference>
<dbReference type="InterPro" id="IPR013761">
    <property type="entry name" value="SAM/pointed_sf"/>
</dbReference>
<reference evidence="8" key="1">
    <citation type="submission" date="2011-08" db="EMBL/GenBank/DDBJ databases">
        <authorList>
            <person name="Rombauts S."/>
        </authorList>
    </citation>
    <scope>NUCLEOTIDE SEQUENCE</scope>
    <source>
        <strain evidence="8">London</strain>
    </source>
</reference>
<dbReference type="Pfam" id="PF24234">
    <property type="entry name" value="KH_BICC1_1st"/>
    <property type="match status" value="1"/>
</dbReference>
<dbReference type="Pfam" id="PF22985">
    <property type="entry name" value="KH_BICC1"/>
    <property type="match status" value="2"/>
</dbReference>
<dbReference type="AlphaFoldDB" id="T1KUJ0"/>
<dbReference type="eggNOG" id="KOG4374">
    <property type="taxonomic scope" value="Eukaryota"/>
</dbReference>
<dbReference type="InterPro" id="IPR036612">
    <property type="entry name" value="KH_dom_type_1_sf"/>
</dbReference>
<feature type="region of interest" description="Disordered" evidence="4">
    <location>
        <begin position="803"/>
        <end position="825"/>
    </location>
</feature>
<dbReference type="InterPro" id="IPR047549">
    <property type="entry name" value="BICC1_KH-I_rpt1"/>
</dbReference>
<name>T1KUJ0_TETUR</name>
<evidence type="ECO:0000256" key="1">
    <source>
        <dbReference type="ARBA" id="ARBA00007662"/>
    </source>
</evidence>
<evidence type="ECO:0000256" key="3">
    <source>
        <dbReference type="PROSITE-ProRule" id="PRU00117"/>
    </source>
</evidence>
<dbReference type="SUPFAM" id="SSF47769">
    <property type="entry name" value="SAM/Pointed domain"/>
    <property type="match status" value="1"/>
</dbReference>
<keyword evidence="8" id="KW-1185">Reference proteome</keyword>
<dbReference type="GO" id="GO:0005737">
    <property type="term" value="C:cytoplasm"/>
    <property type="evidence" value="ECO:0007669"/>
    <property type="project" value="TreeGrafter"/>
</dbReference>
<protein>
    <recommendedName>
        <fullName evidence="9">SAM domain-containing protein</fullName>
    </recommendedName>
</protein>
<dbReference type="SMART" id="SM00322">
    <property type="entry name" value="KH"/>
    <property type="match status" value="2"/>
</dbReference>
<dbReference type="InterPro" id="IPR001660">
    <property type="entry name" value="SAM"/>
</dbReference>
<feature type="region of interest" description="Disordered" evidence="4">
    <location>
        <begin position="1"/>
        <end position="30"/>
    </location>
</feature>
<gene>
    <name evidence="7" type="primary">107367511</name>
</gene>